<gene>
    <name evidence="5" type="ORF">CP98_04744</name>
</gene>
<evidence type="ECO:0000313" key="6">
    <source>
        <dbReference type="Proteomes" id="UP000028534"/>
    </source>
</evidence>
<evidence type="ECO:0000256" key="3">
    <source>
        <dbReference type="ARBA" id="ARBA00022801"/>
    </source>
</evidence>
<dbReference type="PANTHER" id="PTHR12302:SF3">
    <property type="entry name" value="SERINE_THREONINE-PROTEIN KINASE 31"/>
    <property type="match status" value="1"/>
</dbReference>
<keyword evidence="1" id="KW-0540">Nuclease</keyword>
<protein>
    <submittedName>
        <fullName evidence="5">Nuclease (SNase domain protein)</fullName>
    </submittedName>
</protein>
<dbReference type="GO" id="GO:0004519">
    <property type="term" value="F:endonuclease activity"/>
    <property type="evidence" value="ECO:0007669"/>
    <property type="project" value="UniProtKB-KW"/>
</dbReference>
<dbReference type="Gene3D" id="2.40.50.90">
    <property type="match status" value="1"/>
</dbReference>
<evidence type="ECO:0000313" key="5">
    <source>
        <dbReference type="EMBL" id="KEZ14648.1"/>
    </source>
</evidence>
<dbReference type="Proteomes" id="UP000028534">
    <property type="component" value="Unassembled WGS sequence"/>
</dbReference>
<dbReference type="GO" id="GO:0016787">
    <property type="term" value="F:hydrolase activity"/>
    <property type="evidence" value="ECO:0007669"/>
    <property type="project" value="UniProtKB-KW"/>
</dbReference>
<evidence type="ECO:0000256" key="1">
    <source>
        <dbReference type="ARBA" id="ARBA00022722"/>
    </source>
</evidence>
<name>A0A084E9K6_SPHYA</name>
<dbReference type="AlphaFoldDB" id="A0A084E9K6"/>
<dbReference type="InterPro" id="IPR016071">
    <property type="entry name" value="Staphylococal_nuclease_OB-fold"/>
</dbReference>
<sequence>MRLALLLPLFLIGCCSQPTQGTADQASFAAAARAIDGDTLSVDFRLLGLDAPEKRQLCANDQGWWPCGKAAQDYLARALRDQEVRITLASGRTYRRRVATVEVSGVDLGERLIAAGLAVPAVQYLKSDPDRATRYQRAFATAKKAEAGMHAGRWIEPAKWRRGERLSCEARVSRRGKGPDTRTGPA</sequence>
<dbReference type="Pfam" id="PF00565">
    <property type="entry name" value="SNase"/>
    <property type="match status" value="1"/>
</dbReference>
<dbReference type="InterPro" id="IPR035437">
    <property type="entry name" value="SNase_OB-fold_sf"/>
</dbReference>
<reference evidence="5 6" key="1">
    <citation type="submission" date="2014-03" db="EMBL/GenBank/DDBJ databases">
        <title>Genome sequence of Sphingobium yanoikuyae B1.</title>
        <authorList>
            <person name="Gan H.M."/>
            <person name="Gan H.Y."/>
            <person name="Savka M.A."/>
        </authorList>
    </citation>
    <scope>NUCLEOTIDE SEQUENCE [LARGE SCALE GENOMIC DNA]</scope>
    <source>
        <strain evidence="5 6">B1</strain>
    </source>
</reference>
<proteinExistence type="predicted"/>
<comment type="caution">
    <text evidence="5">The sequence shown here is derived from an EMBL/GenBank/DDBJ whole genome shotgun (WGS) entry which is preliminary data.</text>
</comment>
<evidence type="ECO:0000256" key="2">
    <source>
        <dbReference type="ARBA" id="ARBA00022759"/>
    </source>
</evidence>
<dbReference type="EMBL" id="JGVR01000049">
    <property type="protein sequence ID" value="KEZ14648.1"/>
    <property type="molecule type" value="Genomic_DNA"/>
</dbReference>
<dbReference type="PANTHER" id="PTHR12302">
    <property type="entry name" value="EBNA2 BINDING PROTEIN P100"/>
    <property type="match status" value="1"/>
</dbReference>
<organism evidence="5 6">
    <name type="scientific">Sphingobium yanoikuyae</name>
    <name type="common">Sphingomonas yanoikuyae</name>
    <dbReference type="NCBI Taxonomy" id="13690"/>
    <lineage>
        <taxon>Bacteria</taxon>
        <taxon>Pseudomonadati</taxon>
        <taxon>Pseudomonadota</taxon>
        <taxon>Alphaproteobacteria</taxon>
        <taxon>Sphingomonadales</taxon>
        <taxon>Sphingomonadaceae</taxon>
        <taxon>Sphingobium</taxon>
    </lineage>
</organism>
<feature type="domain" description="TNase-like" evidence="4">
    <location>
        <begin position="25"/>
        <end position="152"/>
    </location>
</feature>
<accession>A0A084E9K6</accession>
<dbReference type="PROSITE" id="PS50830">
    <property type="entry name" value="TNASE_3"/>
    <property type="match status" value="1"/>
</dbReference>
<keyword evidence="2" id="KW-0255">Endonuclease</keyword>
<keyword evidence="3" id="KW-0378">Hydrolase</keyword>
<dbReference type="eggNOG" id="COG1525">
    <property type="taxonomic scope" value="Bacteria"/>
</dbReference>
<dbReference type="SUPFAM" id="SSF50199">
    <property type="entry name" value="Staphylococcal nuclease"/>
    <property type="match status" value="1"/>
</dbReference>
<dbReference type="PATRIC" id="fig|13690.10.peg.4891"/>
<evidence type="ECO:0000259" key="4">
    <source>
        <dbReference type="PROSITE" id="PS50830"/>
    </source>
</evidence>
<dbReference type="SMART" id="SM00318">
    <property type="entry name" value="SNc"/>
    <property type="match status" value="1"/>
</dbReference>